<name>A0ABD7AXU9_CITFR</name>
<sequence length="340" mass="36630">MKIIILLVFCVFPSLSYSACKGTIERQDIFEVKDLIIIDGGVQTQVFNNPFIDSTCEESDNISKLDTADYIIGMGEGDSVRLKVSVKWNASNSISLSKKNGAFSGDYTVSIQELSSPGFVDVSANGGYSITLNNVAVMTGATIWNSGNAFLQWLICATNPKNWGTCINTILSKLNGKGLYSTHLTISYNKKMTTCIPGNLSITLDSIAMNELKGAGEVNTPSQRGDITLECKDGIGVSSLASRDVLVSLHSDLVWDGNKSVLKSNSDNGVGFVLRDGITNSLIHVNQGNGSGSVLKKFPKGNVINNIETIPLIVRYYVFDVNKVKSGELQSNALIVVSYN</sequence>
<proteinExistence type="predicted"/>
<reference evidence="4" key="1">
    <citation type="submission" date="2020-06" db="EMBL/GenBank/DDBJ databases">
        <title>REHAB project genomes.</title>
        <authorList>
            <person name="Shaw L.P."/>
        </authorList>
    </citation>
    <scope>NUCLEOTIDE SEQUENCE [LARGE SCALE GENOMIC DNA]</scope>
    <source>
        <strain evidence="4">RHBSTW-00334</strain>
    </source>
</reference>
<dbReference type="Pfam" id="PF00419">
    <property type="entry name" value="Fimbrial"/>
    <property type="match status" value="1"/>
</dbReference>
<organism evidence="3 4">
    <name type="scientific">Citrobacter freundii</name>
    <dbReference type="NCBI Taxonomy" id="546"/>
    <lineage>
        <taxon>Bacteria</taxon>
        <taxon>Pseudomonadati</taxon>
        <taxon>Pseudomonadota</taxon>
        <taxon>Gammaproteobacteria</taxon>
        <taxon>Enterobacterales</taxon>
        <taxon>Enterobacteriaceae</taxon>
        <taxon>Citrobacter</taxon>
        <taxon>Citrobacter freundii complex</taxon>
    </lineage>
</organism>
<evidence type="ECO:0000313" key="3">
    <source>
        <dbReference type="EMBL" id="QLY36468.1"/>
    </source>
</evidence>
<evidence type="ECO:0000259" key="2">
    <source>
        <dbReference type="Pfam" id="PF00419"/>
    </source>
</evidence>
<gene>
    <name evidence="3" type="ORF">HV164_08000</name>
</gene>
<dbReference type="Gene3D" id="2.60.40.1090">
    <property type="entry name" value="Fimbrial-type adhesion domain"/>
    <property type="match status" value="1"/>
</dbReference>
<feature type="signal peptide" evidence="1">
    <location>
        <begin position="1"/>
        <end position="18"/>
    </location>
</feature>
<accession>A0ABD7AXU9</accession>
<dbReference type="AlphaFoldDB" id="A0ABD7AXU9"/>
<protein>
    <submittedName>
        <fullName evidence="3">Fimbrial protein</fullName>
    </submittedName>
</protein>
<dbReference type="EMBL" id="CP056597">
    <property type="protein sequence ID" value="QLY36468.1"/>
    <property type="molecule type" value="Genomic_DNA"/>
</dbReference>
<dbReference type="SUPFAM" id="SSF49401">
    <property type="entry name" value="Bacterial adhesins"/>
    <property type="match status" value="1"/>
</dbReference>
<dbReference type="InterPro" id="IPR000259">
    <property type="entry name" value="Adhesion_dom_fimbrial"/>
</dbReference>
<keyword evidence="1" id="KW-0732">Signal</keyword>
<feature type="domain" description="Fimbrial-type adhesion" evidence="2">
    <location>
        <begin position="192"/>
        <end position="339"/>
    </location>
</feature>
<dbReference type="InterPro" id="IPR036937">
    <property type="entry name" value="Adhesion_dom_fimbrial_sf"/>
</dbReference>
<dbReference type="Proteomes" id="UP000512043">
    <property type="component" value="Chromosome"/>
</dbReference>
<feature type="chain" id="PRO_5044816559" evidence="1">
    <location>
        <begin position="19"/>
        <end position="340"/>
    </location>
</feature>
<evidence type="ECO:0000256" key="1">
    <source>
        <dbReference type="SAM" id="SignalP"/>
    </source>
</evidence>
<evidence type="ECO:0000313" key="4">
    <source>
        <dbReference type="Proteomes" id="UP000512043"/>
    </source>
</evidence>
<dbReference type="RefSeq" id="WP_146717015.1">
    <property type="nucleotide sequence ID" value="NZ_CP056333.1"/>
</dbReference>
<dbReference type="InterPro" id="IPR008966">
    <property type="entry name" value="Adhesion_dom_sf"/>
</dbReference>